<feature type="domain" description="C2H2-type" evidence="9">
    <location>
        <begin position="264"/>
        <end position="286"/>
    </location>
</feature>
<dbReference type="PROSITE" id="PS00028">
    <property type="entry name" value="ZINC_FINGER_C2H2_1"/>
    <property type="match status" value="6"/>
</dbReference>
<dbReference type="Gene3D" id="3.30.160.60">
    <property type="entry name" value="Classic Zinc Finger"/>
    <property type="match status" value="5"/>
</dbReference>
<dbReference type="Proteomes" id="UP001159363">
    <property type="component" value="Chromosome 12"/>
</dbReference>
<evidence type="ECO:0000256" key="2">
    <source>
        <dbReference type="ARBA" id="ARBA00022723"/>
    </source>
</evidence>
<sequence>MLEDEKNDCDRSTRAVATTGKGKQQNSLEDVPEIAAEEIICQRNWTTGRVKSEYGYEILPNCQDHDDCVNLRESSYDNEVSLKQVRNYENIIPCFNTLQDFNRPSHHITLRKRLSDGSWEKVWLCYVCGKEFKHLYTLSRHIPIHTGERNYKCNTCGKSFRQLSTLTQHRTIHSGAKPYICEVCTKTFNRVSTLISHRKTHTGEKTHLCQYCGKGFYQKGNLRNHVFTHTNERPYKCDICNKGFNQKSNLMCHMDAAHACRQALRCKVCMKEFKRRTALHEHQLSHKERIFNVRTQTHDVHLSKEIISLKREMKVLSEQDKSAISRMLGNNVSFFKSIASFAIIICPIDTEEMRIVRAANKTPFALLKSAKGIPMLMKVFQVPEGKEMLYPASAMDLKMAGEFISAVPTYRQFAGSNTVCAVQFKVPIVATVIETLDANGRSKITIKSPGPDRSYEKCSAPPRDKIKIQQFGVGAAVKDRSLPVTEEAFDIARTSGSELPTQQDDGNFKEHSNSDNFRSDVDLLSEVTDEATKSERSNS</sequence>
<dbReference type="Pfam" id="PF00096">
    <property type="entry name" value="zf-C2H2"/>
    <property type="match status" value="4"/>
</dbReference>
<evidence type="ECO:0000256" key="8">
    <source>
        <dbReference type="SAM" id="MobiDB-lite"/>
    </source>
</evidence>
<keyword evidence="11" id="KW-1185">Reference proteome</keyword>
<comment type="caution">
    <text evidence="10">The sequence shown here is derived from an EMBL/GenBank/DDBJ whole genome shotgun (WGS) entry which is preliminary data.</text>
</comment>
<feature type="compositionally biased region" description="Polar residues" evidence="8">
    <location>
        <begin position="494"/>
        <end position="505"/>
    </location>
</feature>
<dbReference type="SMART" id="SM00355">
    <property type="entry name" value="ZnF_C2H2"/>
    <property type="match status" value="6"/>
</dbReference>
<evidence type="ECO:0000256" key="5">
    <source>
        <dbReference type="ARBA" id="ARBA00022833"/>
    </source>
</evidence>
<dbReference type="InterPro" id="IPR013087">
    <property type="entry name" value="Znf_C2H2_type"/>
</dbReference>
<reference evidence="10 11" key="1">
    <citation type="submission" date="2023-02" db="EMBL/GenBank/DDBJ databases">
        <title>LHISI_Scaffold_Assembly.</title>
        <authorList>
            <person name="Stuart O.P."/>
            <person name="Cleave R."/>
            <person name="Magrath M.J.L."/>
            <person name="Mikheyev A.S."/>
        </authorList>
    </citation>
    <scope>NUCLEOTIDE SEQUENCE [LARGE SCALE GENOMIC DNA]</scope>
    <source>
        <strain evidence="10">Daus_M_001</strain>
        <tissue evidence="10">Leg muscle</tissue>
    </source>
</reference>
<evidence type="ECO:0000256" key="6">
    <source>
        <dbReference type="ARBA" id="ARBA00023242"/>
    </source>
</evidence>
<evidence type="ECO:0000313" key="10">
    <source>
        <dbReference type="EMBL" id="KAJ8869662.1"/>
    </source>
</evidence>
<accession>A0ABQ9GB67</accession>
<keyword evidence="5" id="KW-0862">Zinc</keyword>
<feature type="domain" description="C2H2-type" evidence="9">
    <location>
        <begin position="151"/>
        <end position="178"/>
    </location>
</feature>
<dbReference type="EMBL" id="JARBHB010000013">
    <property type="protein sequence ID" value="KAJ8869662.1"/>
    <property type="molecule type" value="Genomic_DNA"/>
</dbReference>
<proteinExistence type="predicted"/>
<comment type="subcellular location">
    <subcellularLocation>
        <location evidence="1">Nucleus</location>
    </subcellularLocation>
</comment>
<keyword evidence="3" id="KW-0677">Repeat</keyword>
<keyword evidence="4 7" id="KW-0863">Zinc-finger</keyword>
<feature type="domain" description="C2H2-type" evidence="9">
    <location>
        <begin position="235"/>
        <end position="263"/>
    </location>
</feature>
<feature type="domain" description="C2H2-type" evidence="9">
    <location>
        <begin position="123"/>
        <end position="150"/>
    </location>
</feature>
<evidence type="ECO:0000259" key="9">
    <source>
        <dbReference type="PROSITE" id="PS50157"/>
    </source>
</evidence>
<feature type="domain" description="C2H2-type" evidence="9">
    <location>
        <begin position="179"/>
        <end position="206"/>
    </location>
</feature>
<dbReference type="PANTHER" id="PTHR24394:SF44">
    <property type="entry name" value="ZINC FINGER PROTEIN 271-LIKE"/>
    <property type="match status" value="1"/>
</dbReference>
<protein>
    <recommendedName>
        <fullName evidence="9">C2H2-type domain-containing protein</fullName>
    </recommendedName>
</protein>
<evidence type="ECO:0000256" key="3">
    <source>
        <dbReference type="ARBA" id="ARBA00022737"/>
    </source>
</evidence>
<feature type="domain" description="C2H2-type" evidence="9">
    <location>
        <begin position="207"/>
        <end position="234"/>
    </location>
</feature>
<name>A0ABQ9GB67_9NEOP</name>
<dbReference type="PANTHER" id="PTHR24394">
    <property type="entry name" value="ZINC FINGER PROTEIN"/>
    <property type="match status" value="1"/>
</dbReference>
<evidence type="ECO:0000256" key="7">
    <source>
        <dbReference type="PROSITE-ProRule" id="PRU00042"/>
    </source>
</evidence>
<feature type="compositionally biased region" description="Basic and acidic residues" evidence="8">
    <location>
        <begin position="530"/>
        <end position="539"/>
    </location>
</feature>
<evidence type="ECO:0000256" key="1">
    <source>
        <dbReference type="ARBA" id="ARBA00004123"/>
    </source>
</evidence>
<evidence type="ECO:0000256" key="4">
    <source>
        <dbReference type="ARBA" id="ARBA00022771"/>
    </source>
</evidence>
<feature type="region of interest" description="Disordered" evidence="8">
    <location>
        <begin position="493"/>
        <end position="539"/>
    </location>
</feature>
<evidence type="ECO:0000313" key="11">
    <source>
        <dbReference type="Proteomes" id="UP001159363"/>
    </source>
</evidence>
<gene>
    <name evidence="10" type="ORF">PR048_028655</name>
</gene>
<keyword evidence="2" id="KW-0479">Metal-binding</keyword>
<dbReference type="SUPFAM" id="SSF57667">
    <property type="entry name" value="beta-beta-alpha zinc fingers"/>
    <property type="match status" value="3"/>
</dbReference>
<feature type="region of interest" description="Disordered" evidence="8">
    <location>
        <begin position="1"/>
        <end position="29"/>
    </location>
</feature>
<feature type="compositionally biased region" description="Basic and acidic residues" evidence="8">
    <location>
        <begin position="506"/>
        <end position="521"/>
    </location>
</feature>
<keyword evidence="6" id="KW-0539">Nucleus</keyword>
<organism evidence="10 11">
    <name type="scientific">Dryococelus australis</name>
    <dbReference type="NCBI Taxonomy" id="614101"/>
    <lineage>
        <taxon>Eukaryota</taxon>
        <taxon>Metazoa</taxon>
        <taxon>Ecdysozoa</taxon>
        <taxon>Arthropoda</taxon>
        <taxon>Hexapoda</taxon>
        <taxon>Insecta</taxon>
        <taxon>Pterygota</taxon>
        <taxon>Neoptera</taxon>
        <taxon>Polyneoptera</taxon>
        <taxon>Phasmatodea</taxon>
        <taxon>Verophasmatodea</taxon>
        <taxon>Anareolatae</taxon>
        <taxon>Phasmatidae</taxon>
        <taxon>Eurycanthinae</taxon>
        <taxon>Dryococelus</taxon>
    </lineage>
</organism>
<dbReference type="InterPro" id="IPR036236">
    <property type="entry name" value="Znf_C2H2_sf"/>
</dbReference>
<dbReference type="PROSITE" id="PS50157">
    <property type="entry name" value="ZINC_FINGER_C2H2_2"/>
    <property type="match status" value="6"/>
</dbReference>